<dbReference type="Gene3D" id="1.10.357.10">
    <property type="entry name" value="Tetracycline Repressor, domain 2"/>
    <property type="match status" value="1"/>
</dbReference>
<evidence type="ECO:0000256" key="3">
    <source>
        <dbReference type="ARBA" id="ARBA00023163"/>
    </source>
</evidence>
<dbReference type="GO" id="GO:0003700">
    <property type="term" value="F:DNA-binding transcription factor activity"/>
    <property type="evidence" value="ECO:0007669"/>
    <property type="project" value="TreeGrafter"/>
</dbReference>
<dbReference type="SUPFAM" id="SSF48498">
    <property type="entry name" value="Tetracyclin repressor-like, C-terminal domain"/>
    <property type="match status" value="1"/>
</dbReference>
<proteinExistence type="predicted"/>
<dbReference type="InterPro" id="IPR001647">
    <property type="entry name" value="HTH_TetR"/>
</dbReference>
<sequence length="239" mass="26373">MFVRVWVVSPSAKGHPGDTRNLPELLPPRATMTGTVRRLLETAVVQFAERGYYGVSVRDITAQIGIRPSSMYAHFSAKEDILAELVRLGLDEHRHRLQQAVLDAGSGATDQLRALVRAHVRMYATYPLLMRVCDRQEHALPESELKATLETHVDAASIGMEVLQRGVAAGEFVDSDPFLTTAAIAAMGIRVAEWYGASHFHQLQVPDMPDAGVTRERYTIDEIADTYADFAVRMVSPSG</sequence>
<organism evidence="6 7">
    <name type="scientific">Actinocrispum wychmicini</name>
    <dbReference type="NCBI Taxonomy" id="1213861"/>
    <lineage>
        <taxon>Bacteria</taxon>
        <taxon>Bacillati</taxon>
        <taxon>Actinomycetota</taxon>
        <taxon>Actinomycetes</taxon>
        <taxon>Pseudonocardiales</taxon>
        <taxon>Pseudonocardiaceae</taxon>
        <taxon>Actinocrispum</taxon>
    </lineage>
</organism>
<dbReference type="Pfam" id="PF17932">
    <property type="entry name" value="TetR_C_24"/>
    <property type="match status" value="1"/>
</dbReference>
<dbReference type="InterPro" id="IPR041490">
    <property type="entry name" value="KstR2_TetR_C"/>
</dbReference>
<keyword evidence="7" id="KW-1185">Reference proteome</keyword>
<evidence type="ECO:0000313" key="6">
    <source>
        <dbReference type="EMBL" id="TCO62144.1"/>
    </source>
</evidence>
<evidence type="ECO:0000256" key="2">
    <source>
        <dbReference type="ARBA" id="ARBA00023125"/>
    </source>
</evidence>
<keyword evidence="3" id="KW-0804">Transcription</keyword>
<dbReference type="PRINTS" id="PR00455">
    <property type="entry name" value="HTHTETR"/>
</dbReference>
<gene>
    <name evidence="6" type="ORF">EV192_102281</name>
</gene>
<dbReference type="Gene3D" id="1.10.10.60">
    <property type="entry name" value="Homeodomain-like"/>
    <property type="match status" value="1"/>
</dbReference>
<dbReference type="InterPro" id="IPR050109">
    <property type="entry name" value="HTH-type_TetR-like_transc_reg"/>
</dbReference>
<dbReference type="InterPro" id="IPR009057">
    <property type="entry name" value="Homeodomain-like_sf"/>
</dbReference>
<reference evidence="6 7" key="1">
    <citation type="submission" date="2019-03" db="EMBL/GenBank/DDBJ databases">
        <title>Genomic Encyclopedia of Type Strains, Phase IV (KMG-IV): sequencing the most valuable type-strain genomes for metagenomic binning, comparative biology and taxonomic classification.</title>
        <authorList>
            <person name="Goeker M."/>
        </authorList>
    </citation>
    <scope>NUCLEOTIDE SEQUENCE [LARGE SCALE GENOMIC DNA]</scope>
    <source>
        <strain evidence="6 7">DSM 45934</strain>
    </source>
</reference>
<comment type="caution">
    <text evidence="6">The sequence shown here is derived from an EMBL/GenBank/DDBJ whole genome shotgun (WGS) entry which is preliminary data.</text>
</comment>
<keyword evidence="2 4" id="KW-0238">DNA-binding</keyword>
<accession>A0A4R2JRJ5</accession>
<dbReference type="SUPFAM" id="SSF46689">
    <property type="entry name" value="Homeodomain-like"/>
    <property type="match status" value="1"/>
</dbReference>
<dbReference type="GO" id="GO:0000976">
    <property type="term" value="F:transcription cis-regulatory region binding"/>
    <property type="evidence" value="ECO:0007669"/>
    <property type="project" value="TreeGrafter"/>
</dbReference>
<dbReference type="Pfam" id="PF00440">
    <property type="entry name" value="TetR_N"/>
    <property type="match status" value="1"/>
</dbReference>
<protein>
    <submittedName>
        <fullName evidence="6">TetR family transcriptional regulator</fullName>
    </submittedName>
</protein>
<evidence type="ECO:0000259" key="5">
    <source>
        <dbReference type="PROSITE" id="PS50977"/>
    </source>
</evidence>
<evidence type="ECO:0000256" key="4">
    <source>
        <dbReference type="PROSITE-ProRule" id="PRU00335"/>
    </source>
</evidence>
<dbReference type="PANTHER" id="PTHR30055">
    <property type="entry name" value="HTH-TYPE TRANSCRIPTIONAL REGULATOR RUTR"/>
    <property type="match status" value="1"/>
</dbReference>
<dbReference type="EMBL" id="SLWS01000002">
    <property type="protein sequence ID" value="TCO62144.1"/>
    <property type="molecule type" value="Genomic_DNA"/>
</dbReference>
<feature type="domain" description="HTH tetR-type" evidence="5">
    <location>
        <begin position="33"/>
        <end position="93"/>
    </location>
</feature>
<evidence type="ECO:0000256" key="1">
    <source>
        <dbReference type="ARBA" id="ARBA00023015"/>
    </source>
</evidence>
<dbReference type="PROSITE" id="PS50977">
    <property type="entry name" value="HTH_TETR_2"/>
    <property type="match status" value="1"/>
</dbReference>
<evidence type="ECO:0000313" key="7">
    <source>
        <dbReference type="Proteomes" id="UP000295680"/>
    </source>
</evidence>
<dbReference type="OrthoDB" id="9779746at2"/>
<dbReference type="Proteomes" id="UP000295680">
    <property type="component" value="Unassembled WGS sequence"/>
</dbReference>
<dbReference type="InterPro" id="IPR036271">
    <property type="entry name" value="Tet_transcr_reg_TetR-rel_C_sf"/>
</dbReference>
<name>A0A4R2JRJ5_9PSEU</name>
<dbReference type="PANTHER" id="PTHR30055:SF234">
    <property type="entry name" value="HTH-TYPE TRANSCRIPTIONAL REGULATOR BETI"/>
    <property type="match status" value="1"/>
</dbReference>
<feature type="DNA-binding region" description="H-T-H motif" evidence="4">
    <location>
        <begin position="56"/>
        <end position="75"/>
    </location>
</feature>
<dbReference type="AlphaFoldDB" id="A0A4R2JRJ5"/>
<keyword evidence="1" id="KW-0805">Transcription regulation</keyword>